<evidence type="ECO:0000259" key="10">
    <source>
        <dbReference type="PROSITE" id="PS50089"/>
    </source>
</evidence>
<evidence type="ECO:0000256" key="3">
    <source>
        <dbReference type="ARBA" id="ARBA00022679"/>
    </source>
</evidence>
<name>A0AAV1IB11_9CHLO</name>
<dbReference type="PANTHER" id="PTHR46463:SF78">
    <property type="entry name" value="RING-TYPE DOMAIN-CONTAINING PROTEIN"/>
    <property type="match status" value="1"/>
</dbReference>
<organism evidence="11 12">
    <name type="scientific">Coccomyxa viridis</name>
    <dbReference type="NCBI Taxonomy" id="1274662"/>
    <lineage>
        <taxon>Eukaryota</taxon>
        <taxon>Viridiplantae</taxon>
        <taxon>Chlorophyta</taxon>
        <taxon>core chlorophytes</taxon>
        <taxon>Trebouxiophyceae</taxon>
        <taxon>Trebouxiophyceae incertae sedis</taxon>
        <taxon>Coccomyxaceae</taxon>
        <taxon>Coccomyxa</taxon>
    </lineage>
</organism>
<dbReference type="PROSITE" id="PS50089">
    <property type="entry name" value="ZF_RING_2"/>
    <property type="match status" value="1"/>
</dbReference>
<comment type="caution">
    <text evidence="11">The sequence shown here is derived from an EMBL/GenBank/DDBJ whole genome shotgun (WGS) entry which is preliminary data.</text>
</comment>
<dbReference type="GO" id="GO:0061630">
    <property type="term" value="F:ubiquitin protein ligase activity"/>
    <property type="evidence" value="ECO:0007669"/>
    <property type="project" value="UniProtKB-EC"/>
</dbReference>
<evidence type="ECO:0000313" key="12">
    <source>
        <dbReference type="Proteomes" id="UP001314263"/>
    </source>
</evidence>
<feature type="domain" description="RING-type" evidence="10">
    <location>
        <begin position="98"/>
        <end position="138"/>
    </location>
</feature>
<protein>
    <recommendedName>
        <fullName evidence="2">RING-type E3 ubiquitin transferase</fullName>
        <ecNumber evidence="2">2.3.2.27</ecNumber>
    </recommendedName>
</protein>
<accession>A0AAV1IB11</accession>
<dbReference type="EC" id="2.3.2.27" evidence="2"/>
<reference evidence="11 12" key="1">
    <citation type="submission" date="2023-10" db="EMBL/GenBank/DDBJ databases">
        <authorList>
            <person name="Maclean D."/>
            <person name="Macfadyen A."/>
        </authorList>
    </citation>
    <scope>NUCLEOTIDE SEQUENCE [LARGE SCALE GENOMIC DNA]</scope>
</reference>
<dbReference type="SUPFAM" id="SSF57850">
    <property type="entry name" value="RING/U-box"/>
    <property type="match status" value="1"/>
</dbReference>
<gene>
    <name evidence="11" type="ORF">CVIRNUC_007481</name>
</gene>
<dbReference type="GO" id="GO:0008270">
    <property type="term" value="F:zinc ion binding"/>
    <property type="evidence" value="ECO:0007669"/>
    <property type="project" value="UniProtKB-KW"/>
</dbReference>
<dbReference type="Gene3D" id="3.30.40.10">
    <property type="entry name" value="Zinc/RING finger domain, C3HC4 (zinc finger)"/>
    <property type="match status" value="1"/>
</dbReference>
<evidence type="ECO:0000256" key="7">
    <source>
        <dbReference type="ARBA" id="ARBA00022833"/>
    </source>
</evidence>
<dbReference type="PANTHER" id="PTHR46463">
    <property type="entry name" value="ZINC FINGER, RING/FYVE/PHD-TYPE"/>
    <property type="match status" value="1"/>
</dbReference>
<dbReference type="AlphaFoldDB" id="A0AAV1IB11"/>
<feature type="compositionally biased region" description="Basic residues" evidence="9">
    <location>
        <begin position="200"/>
        <end position="211"/>
    </location>
</feature>
<feature type="compositionally biased region" description="Basic and acidic residues" evidence="9">
    <location>
        <begin position="54"/>
        <end position="66"/>
    </location>
</feature>
<evidence type="ECO:0000256" key="4">
    <source>
        <dbReference type="ARBA" id="ARBA00022723"/>
    </source>
</evidence>
<keyword evidence="4" id="KW-0479">Metal-binding</keyword>
<dbReference type="EMBL" id="CAUYUE010000010">
    <property type="protein sequence ID" value="CAK0784277.1"/>
    <property type="molecule type" value="Genomic_DNA"/>
</dbReference>
<keyword evidence="12" id="KW-1185">Reference proteome</keyword>
<comment type="catalytic activity">
    <reaction evidence="1">
        <text>S-ubiquitinyl-[E2 ubiquitin-conjugating enzyme]-L-cysteine + [acceptor protein]-L-lysine = [E2 ubiquitin-conjugating enzyme]-L-cysteine + N(6)-ubiquitinyl-[acceptor protein]-L-lysine.</text>
        <dbReference type="EC" id="2.3.2.27"/>
    </reaction>
</comment>
<keyword evidence="6" id="KW-0833">Ubl conjugation pathway</keyword>
<dbReference type="SMART" id="SM00184">
    <property type="entry name" value="RING"/>
    <property type="match status" value="1"/>
</dbReference>
<feature type="region of interest" description="Disordered" evidence="9">
    <location>
        <begin position="33"/>
        <end position="81"/>
    </location>
</feature>
<dbReference type="InterPro" id="IPR001841">
    <property type="entry name" value="Znf_RING"/>
</dbReference>
<keyword evidence="5 8" id="KW-0863">Zinc-finger</keyword>
<evidence type="ECO:0000256" key="6">
    <source>
        <dbReference type="ARBA" id="ARBA00022786"/>
    </source>
</evidence>
<sequence>MTSPTTARALGLGSLRAQTARYCQVSIMETPRESDDVFKIDEEYSDSGSGKSPASEDRESRPERPALDLMPAPSTGANEEIELSRRAVPVVELDADVCSICLDEFTSEDPEQHTACEHRYHLQCIMQWAQRSRECPMCFKALQLKDDALNELLPFGEYVAPERMAASAPQFVMGLDAWELEQLLQRLAAVNGPGAASSRRDRRRHRSHAHHPCSSSSGRHSGETNGGVHDSGHVKMNGRMIHEPASSSRMEGENSSSGTVMPEEAALHPSSWPPPSQRNLMSHAEVRMPHTAEKHQGGVADGLQGLRSRLAGIKDSFLKGRWSGQHRASQEHARPSSSGAAPPPAQRAQPQPPST</sequence>
<dbReference type="InterPro" id="IPR013083">
    <property type="entry name" value="Znf_RING/FYVE/PHD"/>
</dbReference>
<feature type="compositionally biased region" description="Low complexity" evidence="9">
    <location>
        <begin position="246"/>
        <end position="258"/>
    </location>
</feature>
<feature type="compositionally biased region" description="Pro residues" evidence="9">
    <location>
        <begin position="341"/>
        <end position="355"/>
    </location>
</feature>
<keyword evidence="7" id="KW-0862">Zinc</keyword>
<evidence type="ECO:0000313" key="11">
    <source>
        <dbReference type="EMBL" id="CAK0784277.1"/>
    </source>
</evidence>
<evidence type="ECO:0000256" key="5">
    <source>
        <dbReference type="ARBA" id="ARBA00022771"/>
    </source>
</evidence>
<evidence type="ECO:0000256" key="9">
    <source>
        <dbReference type="SAM" id="MobiDB-lite"/>
    </source>
</evidence>
<feature type="compositionally biased region" description="Basic and acidic residues" evidence="9">
    <location>
        <begin position="33"/>
        <end position="42"/>
    </location>
</feature>
<feature type="region of interest" description="Disordered" evidence="9">
    <location>
        <begin position="317"/>
        <end position="355"/>
    </location>
</feature>
<evidence type="ECO:0000256" key="8">
    <source>
        <dbReference type="PROSITE-ProRule" id="PRU00175"/>
    </source>
</evidence>
<feature type="region of interest" description="Disordered" evidence="9">
    <location>
        <begin position="191"/>
        <end position="279"/>
    </location>
</feature>
<evidence type="ECO:0000256" key="1">
    <source>
        <dbReference type="ARBA" id="ARBA00000900"/>
    </source>
</evidence>
<evidence type="ECO:0000256" key="2">
    <source>
        <dbReference type="ARBA" id="ARBA00012483"/>
    </source>
</evidence>
<keyword evidence="3" id="KW-0808">Transferase</keyword>
<dbReference type="Proteomes" id="UP001314263">
    <property type="component" value="Unassembled WGS sequence"/>
</dbReference>
<proteinExistence type="predicted"/>
<dbReference type="Pfam" id="PF13639">
    <property type="entry name" value="zf-RING_2"/>
    <property type="match status" value="1"/>
</dbReference>